<organism evidence="1 2">
    <name type="scientific">Microbacterium oxydans</name>
    <dbReference type="NCBI Taxonomy" id="82380"/>
    <lineage>
        <taxon>Bacteria</taxon>
        <taxon>Bacillati</taxon>
        <taxon>Actinomycetota</taxon>
        <taxon>Actinomycetes</taxon>
        <taxon>Micrococcales</taxon>
        <taxon>Microbacteriaceae</taxon>
        <taxon>Microbacterium</taxon>
    </lineage>
</organism>
<sequence length="34" mass="3750">MAVTAEARTWAHAVPERVQAFSPVDADLSPTLRR</sequence>
<proteinExistence type="predicted"/>
<dbReference type="PATRIC" id="fig|82380.10.peg.509"/>
<evidence type="ECO:0000313" key="2">
    <source>
        <dbReference type="Proteomes" id="UP000033725"/>
    </source>
</evidence>
<evidence type="ECO:0000313" key="1">
    <source>
        <dbReference type="EMBL" id="KJL25718.1"/>
    </source>
</evidence>
<gene>
    <name evidence="1" type="ORF">RN51_00512</name>
</gene>
<dbReference type="Proteomes" id="UP000033725">
    <property type="component" value="Unassembled WGS sequence"/>
</dbReference>
<dbReference type="EMBL" id="JYIV01000015">
    <property type="protein sequence ID" value="KJL25718.1"/>
    <property type="molecule type" value="Genomic_DNA"/>
</dbReference>
<comment type="caution">
    <text evidence="1">The sequence shown here is derived from an EMBL/GenBank/DDBJ whole genome shotgun (WGS) entry which is preliminary data.</text>
</comment>
<protein>
    <submittedName>
        <fullName evidence="1">Uncharacterized protein</fullName>
    </submittedName>
</protein>
<dbReference type="AlphaFoldDB" id="A0A0F0KXX1"/>
<accession>A0A0F0KXX1</accession>
<name>A0A0F0KXX1_9MICO</name>
<reference evidence="1 2" key="1">
    <citation type="submission" date="2015-02" db="EMBL/GenBank/DDBJ databases">
        <title>Draft genome sequences of ten Microbacterium spp. with emphasis on heavy metal contaminated environments.</title>
        <authorList>
            <person name="Corretto E."/>
        </authorList>
    </citation>
    <scope>NUCLEOTIDE SEQUENCE [LARGE SCALE GENOMIC DNA]</scope>
    <source>
        <strain evidence="1 2">BEL163</strain>
    </source>
</reference>